<evidence type="ECO:0000313" key="1">
    <source>
        <dbReference type="EMBL" id="CZR66472.1"/>
    </source>
</evidence>
<organism evidence="1 2">
    <name type="scientific">Phialocephala subalpina</name>
    <dbReference type="NCBI Taxonomy" id="576137"/>
    <lineage>
        <taxon>Eukaryota</taxon>
        <taxon>Fungi</taxon>
        <taxon>Dikarya</taxon>
        <taxon>Ascomycota</taxon>
        <taxon>Pezizomycotina</taxon>
        <taxon>Leotiomycetes</taxon>
        <taxon>Helotiales</taxon>
        <taxon>Mollisiaceae</taxon>
        <taxon>Phialocephala</taxon>
        <taxon>Phialocephala fortinii species complex</taxon>
    </lineage>
</organism>
<name>A0A1L7XN62_9HELO</name>
<proteinExistence type="predicted"/>
<evidence type="ECO:0008006" key="3">
    <source>
        <dbReference type="Google" id="ProtNLM"/>
    </source>
</evidence>
<gene>
    <name evidence="1" type="ORF">PAC_16373</name>
</gene>
<dbReference type="AlphaFoldDB" id="A0A1L7XN62"/>
<evidence type="ECO:0000313" key="2">
    <source>
        <dbReference type="Proteomes" id="UP000184330"/>
    </source>
</evidence>
<dbReference type="SUPFAM" id="SSF53850">
    <property type="entry name" value="Periplasmic binding protein-like II"/>
    <property type="match status" value="1"/>
</dbReference>
<dbReference type="Proteomes" id="UP000184330">
    <property type="component" value="Unassembled WGS sequence"/>
</dbReference>
<dbReference type="OrthoDB" id="3471445at2759"/>
<protein>
    <recommendedName>
        <fullName evidence="3">SsuA/THI5-like domain-containing protein</fullName>
    </recommendedName>
</protein>
<reference evidence="1 2" key="1">
    <citation type="submission" date="2016-03" db="EMBL/GenBank/DDBJ databases">
        <authorList>
            <person name="Ploux O."/>
        </authorList>
    </citation>
    <scope>NUCLEOTIDE SEQUENCE [LARGE SCALE GENOMIC DNA]</scope>
    <source>
        <strain evidence="1 2">UAMH 11012</strain>
    </source>
</reference>
<dbReference type="EMBL" id="FJOG01000037">
    <property type="protein sequence ID" value="CZR66472.1"/>
    <property type="molecule type" value="Genomic_DNA"/>
</dbReference>
<keyword evidence="2" id="KW-1185">Reference proteome</keyword>
<accession>A0A1L7XN62</accession>
<sequence>MLPNLPLHCDCLCLRQRFFTAYGLDVVYQQVPNSTYAYAQTFSGGYDILTGTIDNSVNLRLNSNENITVIGQLDQGPDLVLASNPNITSVAQLKSKSLIVDSPTSGYSYLLRKILSIYGLFLNTDYFFQTVEGTNLRYADLVVGKLPNGTTVYATMLVYPFTTEGEALPTAQRPNILARVSDPISSSAFTARQSALSNCTENDVLVRFMSVIHAANLYLRNPAQKTCSLEYNAATAADTGDVSPGGPFTVNQTGLLNVMAVREEFNGFSSLPSEYNFAAAIVPDEGKLIDYSIRDLVVASLKKDLLETTR</sequence>
<dbReference type="Gene3D" id="3.40.190.10">
    <property type="entry name" value="Periplasmic binding protein-like II"/>
    <property type="match status" value="2"/>
</dbReference>